<gene>
    <name evidence="1" type="ORF">F7725_024448</name>
</gene>
<reference evidence="1 2" key="1">
    <citation type="submission" date="2020-03" db="EMBL/GenBank/DDBJ databases">
        <title>Dissostichus mawsoni Genome sequencing and assembly.</title>
        <authorList>
            <person name="Park H."/>
        </authorList>
    </citation>
    <scope>NUCLEOTIDE SEQUENCE [LARGE SCALE GENOMIC DNA]</scope>
    <source>
        <strain evidence="1">DM0001</strain>
        <tissue evidence="1">Muscle</tissue>
    </source>
</reference>
<dbReference type="Proteomes" id="UP000518266">
    <property type="component" value="Unassembled WGS sequence"/>
</dbReference>
<dbReference type="OrthoDB" id="8955578at2759"/>
<proteinExistence type="predicted"/>
<dbReference type="EMBL" id="JAAKFY010000019">
    <property type="protein sequence ID" value="KAF3842497.1"/>
    <property type="molecule type" value="Genomic_DNA"/>
</dbReference>
<name>A0A7J5Y1E4_DISMA</name>
<organism evidence="1 2">
    <name type="scientific">Dissostichus mawsoni</name>
    <name type="common">Antarctic cod</name>
    <dbReference type="NCBI Taxonomy" id="36200"/>
    <lineage>
        <taxon>Eukaryota</taxon>
        <taxon>Metazoa</taxon>
        <taxon>Chordata</taxon>
        <taxon>Craniata</taxon>
        <taxon>Vertebrata</taxon>
        <taxon>Euteleostomi</taxon>
        <taxon>Actinopterygii</taxon>
        <taxon>Neopterygii</taxon>
        <taxon>Teleostei</taxon>
        <taxon>Neoteleostei</taxon>
        <taxon>Acanthomorphata</taxon>
        <taxon>Eupercaria</taxon>
        <taxon>Perciformes</taxon>
        <taxon>Notothenioidei</taxon>
        <taxon>Nototheniidae</taxon>
        <taxon>Dissostichus</taxon>
    </lineage>
</organism>
<protein>
    <submittedName>
        <fullName evidence="1">Uncharacterized protein</fullName>
    </submittedName>
</protein>
<comment type="caution">
    <text evidence="1">The sequence shown here is derived from an EMBL/GenBank/DDBJ whole genome shotgun (WGS) entry which is preliminary data.</text>
</comment>
<evidence type="ECO:0000313" key="1">
    <source>
        <dbReference type="EMBL" id="KAF3842497.1"/>
    </source>
</evidence>
<keyword evidence="2" id="KW-1185">Reference proteome</keyword>
<dbReference type="AlphaFoldDB" id="A0A7J5Y1E4"/>
<sequence length="112" mass="12712">MVVCQRSSLSSRILARAARMTGGDTSEEDATSVELQVTAFLNSKGIEIDSDNIEACHPLPRRNKTDKPAIIIRFANRKHKIELLKQGRRLKGSDVYRNEHLEMLRSPERHDS</sequence>
<accession>A0A7J5Y1E4</accession>
<evidence type="ECO:0000313" key="2">
    <source>
        <dbReference type="Proteomes" id="UP000518266"/>
    </source>
</evidence>